<protein>
    <submittedName>
        <fullName evidence="1">Uncharacterized protein</fullName>
    </submittedName>
</protein>
<evidence type="ECO:0000313" key="1">
    <source>
        <dbReference type="EMBL" id="KAF5773178.1"/>
    </source>
</evidence>
<name>A0A9K3EH58_HELAN</name>
<reference evidence="1" key="2">
    <citation type="submission" date="2020-06" db="EMBL/GenBank/DDBJ databases">
        <title>Helianthus annuus Genome sequencing and assembly Release 2.</title>
        <authorList>
            <person name="Gouzy J."/>
            <person name="Langlade N."/>
            <person name="Munos S."/>
        </authorList>
    </citation>
    <scope>NUCLEOTIDE SEQUENCE</scope>
    <source>
        <tissue evidence="1">Leaves</tissue>
    </source>
</reference>
<dbReference type="EMBL" id="MNCJ02000328">
    <property type="protein sequence ID" value="KAF5773178.1"/>
    <property type="molecule type" value="Genomic_DNA"/>
</dbReference>
<dbReference type="Proteomes" id="UP000215914">
    <property type="component" value="Unassembled WGS sequence"/>
</dbReference>
<organism evidence="1 2">
    <name type="scientific">Helianthus annuus</name>
    <name type="common">Common sunflower</name>
    <dbReference type="NCBI Taxonomy" id="4232"/>
    <lineage>
        <taxon>Eukaryota</taxon>
        <taxon>Viridiplantae</taxon>
        <taxon>Streptophyta</taxon>
        <taxon>Embryophyta</taxon>
        <taxon>Tracheophyta</taxon>
        <taxon>Spermatophyta</taxon>
        <taxon>Magnoliopsida</taxon>
        <taxon>eudicotyledons</taxon>
        <taxon>Gunneridae</taxon>
        <taxon>Pentapetalae</taxon>
        <taxon>asterids</taxon>
        <taxon>campanulids</taxon>
        <taxon>Asterales</taxon>
        <taxon>Asteraceae</taxon>
        <taxon>Asteroideae</taxon>
        <taxon>Heliantheae alliance</taxon>
        <taxon>Heliantheae</taxon>
        <taxon>Helianthus</taxon>
    </lineage>
</organism>
<comment type="caution">
    <text evidence="1">The sequence shown here is derived from an EMBL/GenBank/DDBJ whole genome shotgun (WGS) entry which is preliminary data.</text>
</comment>
<proteinExistence type="predicted"/>
<reference evidence="1" key="1">
    <citation type="journal article" date="2017" name="Nature">
        <title>The sunflower genome provides insights into oil metabolism, flowering and Asterid evolution.</title>
        <authorList>
            <person name="Badouin H."/>
            <person name="Gouzy J."/>
            <person name="Grassa C.J."/>
            <person name="Murat F."/>
            <person name="Staton S.E."/>
            <person name="Cottret L."/>
            <person name="Lelandais-Briere C."/>
            <person name="Owens G.L."/>
            <person name="Carrere S."/>
            <person name="Mayjonade B."/>
            <person name="Legrand L."/>
            <person name="Gill N."/>
            <person name="Kane N.C."/>
            <person name="Bowers J.E."/>
            <person name="Hubner S."/>
            <person name="Bellec A."/>
            <person name="Berard A."/>
            <person name="Berges H."/>
            <person name="Blanchet N."/>
            <person name="Boniface M.C."/>
            <person name="Brunel D."/>
            <person name="Catrice O."/>
            <person name="Chaidir N."/>
            <person name="Claudel C."/>
            <person name="Donnadieu C."/>
            <person name="Faraut T."/>
            <person name="Fievet G."/>
            <person name="Helmstetter N."/>
            <person name="King M."/>
            <person name="Knapp S.J."/>
            <person name="Lai Z."/>
            <person name="Le Paslier M.C."/>
            <person name="Lippi Y."/>
            <person name="Lorenzon L."/>
            <person name="Mandel J.R."/>
            <person name="Marage G."/>
            <person name="Marchand G."/>
            <person name="Marquand E."/>
            <person name="Bret-Mestries E."/>
            <person name="Morien E."/>
            <person name="Nambeesan S."/>
            <person name="Nguyen T."/>
            <person name="Pegot-Espagnet P."/>
            <person name="Pouilly N."/>
            <person name="Raftis F."/>
            <person name="Sallet E."/>
            <person name="Schiex T."/>
            <person name="Thomas J."/>
            <person name="Vandecasteele C."/>
            <person name="Vares D."/>
            <person name="Vear F."/>
            <person name="Vautrin S."/>
            <person name="Crespi M."/>
            <person name="Mangin B."/>
            <person name="Burke J.M."/>
            <person name="Salse J."/>
            <person name="Munos S."/>
            <person name="Vincourt P."/>
            <person name="Rieseberg L.H."/>
            <person name="Langlade N.B."/>
        </authorList>
    </citation>
    <scope>NUCLEOTIDE SEQUENCE</scope>
    <source>
        <tissue evidence="1">Leaves</tissue>
    </source>
</reference>
<dbReference type="AlphaFoldDB" id="A0A9K3EH58"/>
<dbReference type="Gramene" id="mRNA:HanXRQr2_Chr13g0585761">
    <property type="protein sequence ID" value="mRNA:HanXRQr2_Chr13g0585761"/>
    <property type="gene ID" value="HanXRQr2_Chr13g0585761"/>
</dbReference>
<evidence type="ECO:0000313" key="2">
    <source>
        <dbReference type="Proteomes" id="UP000215914"/>
    </source>
</evidence>
<keyword evidence="2" id="KW-1185">Reference proteome</keyword>
<sequence>MVKRLVALYINCFKHSFQAFWRIGFTNQELDYFHKSCNCK</sequence>
<accession>A0A9K3EH58</accession>
<gene>
    <name evidence="1" type="ORF">HanXRQr2_Chr13g0585761</name>
</gene>